<reference evidence="2" key="1">
    <citation type="journal article" date="2018" name="Sci. Rep.">
        <title>Characterisation of pathogen-specific regions and novel effector candidates in Fusarium oxysporum f. sp. cepae.</title>
        <authorList>
            <person name="Armitage A.D."/>
            <person name="Taylor A."/>
            <person name="Sobczyk M.K."/>
            <person name="Baxter L."/>
            <person name="Greenfield B.P."/>
            <person name="Bates H.J."/>
            <person name="Wilson F."/>
            <person name="Jackson A.C."/>
            <person name="Ott S."/>
            <person name="Harrison R.J."/>
            <person name="Clarkson J.P."/>
        </authorList>
    </citation>
    <scope>NUCLEOTIDE SEQUENCE [LARGE SCALE GENOMIC DNA]</scope>
    <source>
        <strain evidence="2">FoC_Fus2</strain>
    </source>
</reference>
<dbReference type="EMBL" id="MRCU01000009">
    <property type="protein sequence ID" value="RKK11553.1"/>
    <property type="molecule type" value="Genomic_DNA"/>
</dbReference>
<evidence type="ECO:0000313" key="2">
    <source>
        <dbReference type="EMBL" id="RKK11553.1"/>
    </source>
</evidence>
<gene>
    <name evidence="2" type="ORF">BFJ65_g13432</name>
</gene>
<dbReference type="AlphaFoldDB" id="A0A3L6N3P6"/>
<name>A0A3L6N3P6_FUSOX</name>
<comment type="caution">
    <text evidence="2">The sequence shown here is derived from an EMBL/GenBank/DDBJ whole genome shotgun (WGS) entry which is preliminary data.</text>
</comment>
<accession>A0A3L6N3P6</accession>
<evidence type="ECO:0000256" key="1">
    <source>
        <dbReference type="SAM" id="MobiDB-lite"/>
    </source>
</evidence>
<feature type="region of interest" description="Disordered" evidence="1">
    <location>
        <begin position="1"/>
        <end position="28"/>
    </location>
</feature>
<sequence length="69" mass="7926">MELPTRRDKHVSIETSPSNSHRTEREAISEVTTNDLARQTKARFMRAIKVSLENTKLEISFADRSPVLE</sequence>
<protein>
    <submittedName>
        <fullName evidence="2">Uncharacterized protein</fullName>
    </submittedName>
</protein>
<feature type="compositionally biased region" description="Basic and acidic residues" evidence="1">
    <location>
        <begin position="1"/>
        <end position="12"/>
    </location>
</feature>
<proteinExistence type="predicted"/>
<dbReference type="Proteomes" id="UP000270866">
    <property type="component" value="Chromosome 11"/>
</dbReference>
<organism evidence="2">
    <name type="scientific">Fusarium oxysporum f. sp. cepae</name>
    <dbReference type="NCBI Taxonomy" id="396571"/>
    <lineage>
        <taxon>Eukaryota</taxon>
        <taxon>Fungi</taxon>
        <taxon>Dikarya</taxon>
        <taxon>Ascomycota</taxon>
        <taxon>Pezizomycotina</taxon>
        <taxon>Sordariomycetes</taxon>
        <taxon>Hypocreomycetidae</taxon>
        <taxon>Hypocreales</taxon>
        <taxon>Nectriaceae</taxon>
        <taxon>Fusarium</taxon>
        <taxon>Fusarium oxysporum species complex</taxon>
    </lineage>
</organism>